<keyword evidence="3" id="KW-1185">Reference proteome</keyword>
<proteinExistence type="predicted"/>
<dbReference type="PATRIC" id="fig|448.7.peg.609"/>
<dbReference type="Proteomes" id="UP000054773">
    <property type="component" value="Unassembled WGS sequence"/>
</dbReference>
<comment type="caution">
    <text evidence="2">The sequence shown here is derived from an EMBL/GenBank/DDBJ whole genome shotgun (WGS) entry which is preliminary data.</text>
</comment>
<dbReference type="AlphaFoldDB" id="A0A0W0TUV5"/>
<feature type="region of interest" description="Disordered" evidence="1">
    <location>
        <begin position="1"/>
        <end position="56"/>
    </location>
</feature>
<protein>
    <submittedName>
        <fullName evidence="2">Uncharacterized protein</fullName>
    </submittedName>
</protein>
<gene>
    <name evidence="2" type="ORF">Lery_0585</name>
</gene>
<dbReference type="RefSeq" id="WP_156412471.1">
    <property type="nucleotide sequence ID" value="NZ_CAAAHY010000021.1"/>
</dbReference>
<feature type="compositionally biased region" description="Basic residues" evidence="1">
    <location>
        <begin position="1"/>
        <end position="14"/>
    </location>
</feature>
<evidence type="ECO:0000313" key="3">
    <source>
        <dbReference type="Proteomes" id="UP000054773"/>
    </source>
</evidence>
<evidence type="ECO:0000313" key="2">
    <source>
        <dbReference type="EMBL" id="KTC99192.1"/>
    </source>
</evidence>
<feature type="compositionally biased region" description="Basic and acidic residues" evidence="1">
    <location>
        <begin position="32"/>
        <end position="56"/>
    </location>
</feature>
<evidence type="ECO:0000256" key="1">
    <source>
        <dbReference type="SAM" id="MobiDB-lite"/>
    </source>
</evidence>
<reference evidence="2 3" key="1">
    <citation type="submission" date="2015-11" db="EMBL/GenBank/DDBJ databases">
        <title>Genomic analysis of 38 Legionella species identifies large and diverse effector repertoires.</title>
        <authorList>
            <person name="Burstein D."/>
            <person name="Amaro F."/>
            <person name="Zusman T."/>
            <person name="Lifshitz Z."/>
            <person name="Cohen O."/>
            <person name="Gilbert J.A."/>
            <person name="Pupko T."/>
            <person name="Shuman H.A."/>
            <person name="Segal G."/>
        </authorList>
    </citation>
    <scope>NUCLEOTIDE SEQUENCE [LARGE SCALE GENOMIC DNA]</scope>
    <source>
        <strain evidence="2 3">SE-32A-C8</strain>
    </source>
</reference>
<name>A0A0W0TUV5_LEGER</name>
<dbReference type="EMBL" id="LNYA01000006">
    <property type="protein sequence ID" value="KTC99192.1"/>
    <property type="molecule type" value="Genomic_DNA"/>
</dbReference>
<organism evidence="2 3">
    <name type="scientific">Legionella erythra</name>
    <dbReference type="NCBI Taxonomy" id="448"/>
    <lineage>
        <taxon>Bacteria</taxon>
        <taxon>Pseudomonadati</taxon>
        <taxon>Pseudomonadota</taxon>
        <taxon>Gammaproteobacteria</taxon>
        <taxon>Legionellales</taxon>
        <taxon>Legionellaceae</taxon>
        <taxon>Legionella</taxon>
    </lineage>
</organism>
<sequence>MKKTGKHLKNRSNKTNKIAENDLQKISGGSGKWDDSWREEQRRKEENDYNNTHFKD</sequence>
<accession>A0A0W0TUV5</accession>
<dbReference type="OrthoDB" id="9961009at2"/>